<evidence type="ECO:0000256" key="5">
    <source>
        <dbReference type="ARBA" id="ARBA00023242"/>
    </source>
</evidence>
<feature type="domain" description="Homeobox" evidence="9">
    <location>
        <begin position="51"/>
        <end position="111"/>
    </location>
</feature>
<dbReference type="GeneID" id="117641375"/>
<feature type="DNA-binding region" description="Homeobox" evidence="6">
    <location>
        <begin position="53"/>
        <end position="112"/>
    </location>
</feature>
<dbReference type="KEGG" id="tpal:117641375"/>
<dbReference type="GO" id="GO:0000978">
    <property type="term" value="F:RNA polymerase II cis-regulatory region sequence-specific DNA binding"/>
    <property type="evidence" value="ECO:0007669"/>
    <property type="project" value="TreeGrafter"/>
</dbReference>
<dbReference type="AlphaFoldDB" id="A0A6P8YDN6"/>
<dbReference type="CDD" id="cd00086">
    <property type="entry name" value="homeodomain"/>
    <property type="match status" value="1"/>
</dbReference>
<keyword evidence="3 6" id="KW-0238">DNA-binding</keyword>
<evidence type="ECO:0000256" key="8">
    <source>
        <dbReference type="SAM" id="MobiDB-lite"/>
    </source>
</evidence>
<dbReference type="PANTHER" id="PTHR45793">
    <property type="entry name" value="HOMEOBOX PROTEIN"/>
    <property type="match status" value="1"/>
</dbReference>
<evidence type="ECO:0000256" key="7">
    <source>
        <dbReference type="RuleBase" id="RU000682"/>
    </source>
</evidence>
<keyword evidence="4 6" id="KW-0371">Homeobox</keyword>
<dbReference type="GO" id="GO:0000981">
    <property type="term" value="F:DNA-binding transcription factor activity, RNA polymerase II-specific"/>
    <property type="evidence" value="ECO:0007669"/>
    <property type="project" value="InterPro"/>
</dbReference>
<dbReference type="OrthoDB" id="6159439at2759"/>
<comment type="subcellular location">
    <subcellularLocation>
        <location evidence="1 6 7">Nucleus</location>
    </subcellularLocation>
</comment>
<dbReference type="RefSeq" id="XP_034234524.1">
    <property type="nucleotide sequence ID" value="XM_034378633.1"/>
</dbReference>
<keyword evidence="5 6" id="KW-0539">Nucleus</keyword>
<feature type="compositionally biased region" description="Low complexity" evidence="8">
    <location>
        <begin position="275"/>
        <end position="288"/>
    </location>
</feature>
<dbReference type="PROSITE" id="PS00027">
    <property type="entry name" value="HOMEOBOX_1"/>
    <property type="match status" value="1"/>
</dbReference>
<dbReference type="FunFam" id="1.10.10.60:FF:000142">
    <property type="entry name" value="homeobox protein OTX2 isoform X2"/>
    <property type="match status" value="1"/>
</dbReference>
<dbReference type="Gene3D" id="1.10.10.60">
    <property type="entry name" value="Homeodomain-like"/>
    <property type="match status" value="1"/>
</dbReference>
<feature type="region of interest" description="Disordered" evidence="8">
    <location>
        <begin position="111"/>
        <end position="191"/>
    </location>
</feature>
<evidence type="ECO:0000313" key="12">
    <source>
        <dbReference type="RefSeq" id="XP_034234526.1"/>
    </source>
</evidence>
<proteinExistence type="predicted"/>
<dbReference type="RefSeq" id="XP_034234526.1">
    <property type="nucleotide sequence ID" value="XM_034378635.1"/>
</dbReference>
<dbReference type="InterPro" id="IPR009057">
    <property type="entry name" value="Homeodomain-like_sf"/>
</dbReference>
<dbReference type="SMART" id="SM00389">
    <property type="entry name" value="HOX"/>
    <property type="match status" value="1"/>
</dbReference>
<evidence type="ECO:0000256" key="2">
    <source>
        <dbReference type="ARBA" id="ARBA00022473"/>
    </source>
</evidence>
<keyword evidence="10" id="KW-1185">Reference proteome</keyword>
<dbReference type="Pfam" id="PF00046">
    <property type="entry name" value="Homeodomain"/>
    <property type="match status" value="1"/>
</dbReference>
<dbReference type="PANTHER" id="PTHR45793:SF5">
    <property type="entry name" value="HOMEOTIC PROTEIN OCELLILESS"/>
    <property type="match status" value="1"/>
</dbReference>
<evidence type="ECO:0000313" key="10">
    <source>
        <dbReference type="Proteomes" id="UP000515158"/>
    </source>
</evidence>
<dbReference type="Proteomes" id="UP000515158">
    <property type="component" value="Unplaced"/>
</dbReference>
<evidence type="ECO:0000256" key="4">
    <source>
        <dbReference type="ARBA" id="ARBA00023155"/>
    </source>
</evidence>
<feature type="compositionally biased region" description="Low complexity" evidence="8">
    <location>
        <begin position="111"/>
        <end position="184"/>
    </location>
</feature>
<protein>
    <submittedName>
        <fullName evidence="11 12">Homeotic protein ocelliless-like isoform X1</fullName>
    </submittedName>
</protein>
<dbReference type="SUPFAM" id="SSF46689">
    <property type="entry name" value="Homeodomain-like"/>
    <property type="match status" value="1"/>
</dbReference>
<accession>A0A6P8YDN6</accession>
<evidence type="ECO:0000256" key="6">
    <source>
        <dbReference type="PROSITE-ProRule" id="PRU00108"/>
    </source>
</evidence>
<evidence type="ECO:0000256" key="3">
    <source>
        <dbReference type="ARBA" id="ARBA00023125"/>
    </source>
</evidence>
<dbReference type="InterPro" id="IPR001356">
    <property type="entry name" value="HD"/>
</dbReference>
<evidence type="ECO:0000313" key="11">
    <source>
        <dbReference type="RefSeq" id="XP_034234524.1"/>
    </source>
</evidence>
<evidence type="ECO:0000259" key="9">
    <source>
        <dbReference type="PROSITE" id="PS50071"/>
    </source>
</evidence>
<sequence length="388" mass="42010">MAGYLKAPLPPHPFHPHPPVPSLGGPFGLQHHIESGMGFPPGKFFLGINSRKQRRERTTFTRAQLDILEALFGKTRYPDIFMREEVALKINLPESRVQVWFKNRRAKCRQQLQQQQQQSLNSVSSSNSSSGGSAGKNHNSSSSRVTSSSNANSTSGSTGTSNTVSTTSSHNNNNNSTAANNNNNPLHNSCSPAVKLKLQSQLIKTSPPPGLTAGLGEHPVSPPASVNIKKELSPGSQYVLPHRAPLGPATPLGGSNSASSAMTTPSPPLTPGAYQQQQQPHQQQQQQQDFSYNAFCWGSSGSSGYAGHQNYSPYYSNMDYFGGNSQYSQHHQMGSGHHMVSHPGYHQMGYEMGHHGMNQAGYHGSSPTAPRLPADCSLEYTDSKYQMV</sequence>
<dbReference type="PROSITE" id="PS50071">
    <property type="entry name" value="HOMEOBOX_2"/>
    <property type="match status" value="1"/>
</dbReference>
<evidence type="ECO:0000256" key="1">
    <source>
        <dbReference type="ARBA" id="ARBA00004123"/>
    </source>
</evidence>
<name>A0A6P8YDN6_THRPL</name>
<reference evidence="11 12" key="1">
    <citation type="submission" date="2025-04" db="UniProtKB">
        <authorList>
            <consortium name="RefSeq"/>
        </authorList>
    </citation>
    <scope>IDENTIFICATION</scope>
    <source>
        <tissue evidence="11 12">Total insect</tissue>
    </source>
</reference>
<feature type="region of interest" description="Disordered" evidence="8">
    <location>
        <begin position="204"/>
        <end position="288"/>
    </location>
</feature>
<dbReference type="InterPro" id="IPR017970">
    <property type="entry name" value="Homeobox_CS"/>
</dbReference>
<organism evidence="12">
    <name type="scientific">Thrips palmi</name>
    <name type="common">Melon thrips</name>
    <dbReference type="NCBI Taxonomy" id="161013"/>
    <lineage>
        <taxon>Eukaryota</taxon>
        <taxon>Metazoa</taxon>
        <taxon>Ecdysozoa</taxon>
        <taxon>Arthropoda</taxon>
        <taxon>Hexapoda</taxon>
        <taxon>Insecta</taxon>
        <taxon>Pterygota</taxon>
        <taxon>Neoptera</taxon>
        <taxon>Paraneoptera</taxon>
        <taxon>Thysanoptera</taxon>
        <taxon>Terebrantia</taxon>
        <taxon>Thripoidea</taxon>
        <taxon>Thripidae</taxon>
        <taxon>Thrips</taxon>
    </lineage>
</organism>
<gene>
    <name evidence="11 12" type="primary">LOC117641375</name>
</gene>
<keyword evidence="2" id="KW-0217">Developmental protein</keyword>
<dbReference type="GO" id="GO:0005634">
    <property type="term" value="C:nucleus"/>
    <property type="evidence" value="ECO:0007669"/>
    <property type="project" value="UniProtKB-SubCell"/>
</dbReference>